<organism evidence="1 2">
    <name type="scientific">Comamonas thiooxydans</name>
    <dbReference type="NCBI Taxonomy" id="363952"/>
    <lineage>
        <taxon>Bacteria</taxon>
        <taxon>Pseudomonadati</taxon>
        <taxon>Pseudomonadota</taxon>
        <taxon>Betaproteobacteria</taxon>
        <taxon>Burkholderiales</taxon>
        <taxon>Comamonadaceae</taxon>
        <taxon>Comamonas</taxon>
    </lineage>
</organism>
<dbReference type="AlphaFoldDB" id="A0A0E3BEQ2"/>
<gene>
    <name evidence="1" type="ORF">P245_12210</name>
</gene>
<dbReference type="EMBL" id="AWTN01000088">
    <property type="protein sequence ID" value="KGG92402.1"/>
    <property type="molecule type" value="Genomic_DNA"/>
</dbReference>
<dbReference type="Proteomes" id="UP000029567">
    <property type="component" value="Unassembled WGS sequence"/>
</dbReference>
<evidence type="ECO:0000313" key="2">
    <source>
        <dbReference type="Proteomes" id="UP000029567"/>
    </source>
</evidence>
<reference evidence="1 2" key="1">
    <citation type="submission" date="2013-09" db="EMBL/GenBank/DDBJ databases">
        <title>High correlation between genotypes and phenotypes of environmental bacteria Comamonas testosteroni strains.</title>
        <authorList>
            <person name="Liu L."/>
            <person name="Zhu W."/>
            <person name="Xia X."/>
            <person name="Xu B."/>
            <person name="Luo M."/>
            <person name="Wang G."/>
        </authorList>
    </citation>
    <scope>NUCLEOTIDE SEQUENCE [LARGE SCALE GENOMIC DNA]</scope>
    <source>
        <strain evidence="1 2">JL14</strain>
    </source>
</reference>
<evidence type="ECO:0000313" key="1">
    <source>
        <dbReference type="EMBL" id="KGG92402.1"/>
    </source>
</evidence>
<sequence>MSIATKQHKAAASARAFLAAVRKAAPFKTFTTFTGNGKEFTNKLFGSCQRWASMSFQLCLVLGMEHRLTKPKVP</sequence>
<evidence type="ECO:0008006" key="3">
    <source>
        <dbReference type="Google" id="ProtNLM"/>
    </source>
</evidence>
<protein>
    <recommendedName>
        <fullName evidence="3">Transposase</fullName>
    </recommendedName>
</protein>
<proteinExistence type="predicted"/>
<name>A0A0E3BEQ2_9BURK</name>
<accession>A0A0E3BEQ2</accession>
<comment type="caution">
    <text evidence="1">The sequence shown here is derived from an EMBL/GenBank/DDBJ whole genome shotgun (WGS) entry which is preliminary data.</text>
</comment>